<dbReference type="GO" id="GO:0048066">
    <property type="term" value="P:developmental pigmentation"/>
    <property type="evidence" value="ECO:0007669"/>
    <property type="project" value="TreeGrafter"/>
</dbReference>
<protein>
    <recommendedName>
        <fullName evidence="6">RING-type domain-containing protein</fullName>
    </recommendedName>
</protein>
<dbReference type="AlphaFoldDB" id="A0A9P0LG86"/>
<dbReference type="InterPro" id="IPR056499">
    <property type="entry name" value="Beta-prop_HPS5-like"/>
</dbReference>
<name>A0A9P0LG86_ACAOB</name>
<evidence type="ECO:0000259" key="2">
    <source>
        <dbReference type="Pfam" id="PF23756"/>
    </source>
</evidence>
<evidence type="ECO:0008006" key="6">
    <source>
        <dbReference type="Google" id="ProtNLM"/>
    </source>
</evidence>
<evidence type="ECO:0000256" key="1">
    <source>
        <dbReference type="SAM" id="Phobius"/>
    </source>
</evidence>
<feature type="domain" description="HPS5-like beta-propeller" evidence="2">
    <location>
        <begin position="11"/>
        <end position="218"/>
    </location>
</feature>
<keyword evidence="1" id="KW-0472">Membrane</keyword>
<dbReference type="Gene3D" id="2.130.10.10">
    <property type="entry name" value="YVTN repeat-like/Quinoprotein amine dehydrogenase"/>
    <property type="match status" value="1"/>
</dbReference>
<dbReference type="InterPro" id="IPR015943">
    <property type="entry name" value="WD40/YVTN_repeat-like_dom_sf"/>
</dbReference>
<gene>
    <name evidence="4" type="ORF">ACAOBT_LOCUS23109</name>
</gene>
<evidence type="ECO:0000259" key="3">
    <source>
        <dbReference type="Pfam" id="PF23757"/>
    </source>
</evidence>
<evidence type="ECO:0000313" key="5">
    <source>
        <dbReference type="Proteomes" id="UP001152888"/>
    </source>
</evidence>
<dbReference type="Pfam" id="PF23757">
    <property type="entry name" value="TPR_HPS5_insect"/>
    <property type="match status" value="1"/>
</dbReference>
<dbReference type="InterPro" id="IPR036322">
    <property type="entry name" value="WD40_repeat_dom_sf"/>
</dbReference>
<proteinExistence type="predicted"/>
<dbReference type="Proteomes" id="UP001152888">
    <property type="component" value="Unassembled WGS sequence"/>
</dbReference>
<dbReference type="EMBL" id="CAKOFQ010007254">
    <property type="protein sequence ID" value="CAH1996233.1"/>
    <property type="molecule type" value="Genomic_DNA"/>
</dbReference>
<comment type="caution">
    <text evidence="4">The sequence shown here is derived from an EMBL/GenBank/DDBJ whole genome shotgun (WGS) entry which is preliminary data.</text>
</comment>
<dbReference type="Pfam" id="PF23756">
    <property type="entry name" value="Beta-prop_HPS5"/>
    <property type="match status" value="1"/>
</dbReference>
<accession>A0A9P0LG86</accession>
<keyword evidence="1" id="KW-1133">Transmembrane helix</keyword>
<keyword evidence="1" id="KW-0812">Transmembrane</keyword>
<feature type="domain" description="HPS5 TPR" evidence="3">
    <location>
        <begin position="529"/>
        <end position="699"/>
    </location>
</feature>
<dbReference type="GO" id="GO:0005737">
    <property type="term" value="C:cytoplasm"/>
    <property type="evidence" value="ECO:0007669"/>
    <property type="project" value="TreeGrafter"/>
</dbReference>
<keyword evidence="5" id="KW-1185">Reference proteome</keyword>
<dbReference type="PANTHER" id="PTHR23287:SF18">
    <property type="entry name" value="BLOC-2 COMPLEX MEMBER HPS5"/>
    <property type="match status" value="1"/>
</dbReference>
<organism evidence="4 5">
    <name type="scientific">Acanthoscelides obtectus</name>
    <name type="common">Bean weevil</name>
    <name type="synonym">Bruchus obtectus</name>
    <dbReference type="NCBI Taxonomy" id="200917"/>
    <lineage>
        <taxon>Eukaryota</taxon>
        <taxon>Metazoa</taxon>
        <taxon>Ecdysozoa</taxon>
        <taxon>Arthropoda</taxon>
        <taxon>Hexapoda</taxon>
        <taxon>Insecta</taxon>
        <taxon>Pterygota</taxon>
        <taxon>Neoptera</taxon>
        <taxon>Endopterygota</taxon>
        <taxon>Coleoptera</taxon>
        <taxon>Polyphaga</taxon>
        <taxon>Cucujiformia</taxon>
        <taxon>Chrysomeloidea</taxon>
        <taxon>Chrysomelidae</taxon>
        <taxon>Bruchinae</taxon>
        <taxon>Bruchini</taxon>
        <taxon>Acanthoscelides</taxon>
    </lineage>
</organism>
<dbReference type="InterPro" id="IPR056446">
    <property type="entry name" value="TPR_HPS5_insects"/>
</dbReference>
<dbReference type="PANTHER" id="PTHR23287">
    <property type="entry name" value="RUBY-EYE2-LIKE PROTEIN"/>
    <property type="match status" value="1"/>
</dbReference>
<dbReference type="OrthoDB" id="19493at2759"/>
<reference evidence="4" key="1">
    <citation type="submission" date="2022-03" db="EMBL/GenBank/DDBJ databases">
        <authorList>
            <person name="Sayadi A."/>
        </authorList>
    </citation>
    <scope>NUCLEOTIDE SEQUENCE</scope>
</reference>
<evidence type="ECO:0000313" key="4">
    <source>
        <dbReference type="EMBL" id="CAH1996233.1"/>
    </source>
</evidence>
<dbReference type="SUPFAM" id="SSF50978">
    <property type="entry name" value="WD40 repeat-like"/>
    <property type="match status" value="1"/>
</dbReference>
<feature type="transmembrane region" description="Helical" evidence="1">
    <location>
        <begin position="29"/>
        <end position="51"/>
    </location>
</feature>
<sequence length="873" mass="100264">MDKHILVEYLSSLNTIIPETFRTTQRVKLTSFSICNSCIIFGASSGGIYIFKRSPCQFLKLIPSKEGSASQIDISKNEKNLAVATSKGIIIIVENFIDNNINIPLIYNEHERSTVTAMKWCGDNLHIGDSSGKISVFTLTSILTKTIFQTPSAVLMQLDSSIIQIDAYSNFLLISTNTRTYLCNTEKEQYKQIGKKLRDGPFGACFLNTASTECLATCDRASGVSGIFRTVTETDNEYFSSSIINPDVKIYCARPGVRLWEADFGANVLVTHQLRNSLNQKPGNLTIIEEKADARLKFVYPAETNISKSFNFRTIYSFYKRFIVAYDRDGIYFFDPMNSDLYTWSNITDIKDIKIFKNYIYLWREDMKISILTLQPLEDLIVNTILNKQYFLCSELCLSYSDDILDIAEQSKKIFFIHTLKSKLPEINANDMLHKIEPILSKLEDLKEKNPIRKTENSITVVENGDLEADDIPVVVSQRGVTSKTDTTKCSDIIHSADKTSKAVLSLYKQYLLNKSHKNAELTETNELYEKAEIDKMIPVFQEFVQFVWEKYNENPTKWCQEQMLKQAYRRIKDITNLAENTIRYLKDAFLELNKVEHLNCKCSFPLPKAHEMKPTFYELGCKLLELLEEEDKHFSDIAYLYKYKLQKENDLNEADLTLLVQFNDRELYKKLSINFTYDTCDKLLNLFIKLKRGNCLNCGLPVDVNDLMSWTELGLLLVEFVGPQNACRLLKRYSDEIPNGELDSGFYQGFILAAAYKKPKEALNFMETVVDDSNRQKFEESMEKYLIKKYIGTHSDIRKPNIFKENDECVFCELPLSGPILIEIKKATCGHNFHNLCFSYNNGPGSRELVSTICVAYILSFREATRDAHRRV</sequence>